<proteinExistence type="predicted"/>
<name>A0ACC1A2H9_9ROSI</name>
<sequence length="292" mass="33287">MLDCEAFLRSLAKDAKKYSCTDLPLSVVMHLSAPGYIDWHGFPHWIRDHKLWFSVNHKPCSSCTVSLVPDPLAFPLFLLVMIAVMNMVPRLPIPGAQLLALQIMRVYLRNSYGSNGYSIVGIFTCWQIFSVLGDEQMFEGLHPISNHFMQKGVGVFKAISKNGSTWKIVQKVCPRNIYNVPENEKRDEGFVFNDEPYQQYEKKSVRKKNKTDKSYDGSNNGVSRDNDDSSEKDSSDGEDFIDGGDDTILDYCDHNNDEQDDMVRMKMTKMMMTTRMMLDIAKLDPPLITARS</sequence>
<comment type="caution">
    <text evidence="1">The sequence shown here is derived from an EMBL/GenBank/DDBJ whole genome shotgun (WGS) entry which is preliminary data.</text>
</comment>
<organism evidence="1 2">
    <name type="scientific">Pistacia atlantica</name>
    <dbReference type="NCBI Taxonomy" id="434234"/>
    <lineage>
        <taxon>Eukaryota</taxon>
        <taxon>Viridiplantae</taxon>
        <taxon>Streptophyta</taxon>
        <taxon>Embryophyta</taxon>
        <taxon>Tracheophyta</taxon>
        <taxon>Spermatophyta</taxon>
        <taxon>Magnoliopsida</taxon>
        <taxon>eudicotyledons</taxon>
        <taxon>Gunneridae</taxon>
        <taxon>Pentapetalae</taxon>
        <taxon>rosids</taxon>
        <taxon>malvids</taxon>
        <taxon>Sapindales</taxon>
        <taxon>Anacardiaceae</taxon>
        <taxon>Pistacia</taxon>
    </lineage>
</organism>
<protein>
    <submittedName>
        <fullName evidence="1">Uncharacterized protein</fullName>
    </submittedName>
</protein>
<gene>
    <name evidence="1" type="ORF">Patl1_09754</name>
</gene>
<accession>A0ACC1A2H9</accession>
<reference evidence="2" key="1">
    <citation type="journal article" date="2023" name="G3 (Bethesda)">
        <title>Genome assembly and association tests identify interacting loci associated with vigor, precocity, and sex in interspecific pistachio rootstocks.</title>
        <authorList>
            <person name="Palmer W."/>
            <person name="Jacygrad E."/>
            <person name="Sagayaradj S."/>
            <person name="Cavanaugh K."/>
            <person name="Han R."/>
            <person name="Bertier L."/>
            <person name="Beede B."/>
            <person name="Kafkas S."/>
            <person name="Golino D."/>
            <person name="Preece J."/>
            <person name="Michelmore R."/>
        </authorList>
    </citation>
    <scope>NUCLEOTIDE SEQUENCE [LARGE SCALE GENOMIC DNA]</scope>
</reference>
<keyword evidence="2" id="KW-1185">Reference proteome</keyword>
<evidence type="ECO:0000313" key="2">
    <source>
        <dbReference type="Proteomes" id="UP001164250"/>
    </source>
</evidence>
<dbReference type="Proteomes" id="UP001164250">
    <property type="component" value="Chromosome 12"/>
</dbReference>
<evidence type="ECO:0000313" key="1">
    <source>
        <dbReference type="EMBL" id="KAJ0081694.1"/>
    </source>
</evidence>
<dbReference type="EMBL" id="CM047908">
    <property type="protein sequence ID" value="KAJ0081694.1"/>
    <property type="molecule type" value="Genomic_DNA"/>
</dbReference>